<proteinExistence type="predicted"/>
<organism evidence="2 3">
    <name type="scientific">Pyrrhoderma noxium</name>
    <dbReference type="NCBI Taxonomy" id="2282107"/>
    <lineage>
        <taxon>Eukaryota</taxon>
        <taxon>Fungi</taxon>
        <taxon>Dikarya</taxon>
        <taxon>Basidiomycota</taxon>
        <taxon>Agaricomycotina</taxon>
        <taxon>Agaricomycetes</taxon>
        <taxon>Hymenochaetales</taxon>
        <taxon>Hymenochaetaceae</taxon>
        <taxon>Pyrrhoderma</taxon>
    </lineage>
</organism>
<keyword evidence="1" id="KW-0472">Membrane</keyword>
<dbReference type="EMBL" id="NBII01000005">
    <property type="protein sequence ID" value="PAV18681.1"/>
    <property type="molecule type" value="Genomic_DNA"/>
</dbReference>
<keyword evidence="1" id="KW-1133">Transmembrane helix</keyword>
<evidence type="ECO:0000313" key="2">
    <source>
        <dbReference type="EMBL" id="PAV18681.1"/>
    </source>
</evidence>
<name>A0A286UGE8_9AGAM</name>
<dbReference type="Proteomes" id="UP000217199">
    <property type="component" value="Unassembled WGS sequence"/>
</dbReference>
<dbReference type="AlphaFoldDB" id="A0A286UGE8"/>
<reference evidence="2 3" key="1">
    <citation type="journal article" date="2017" name="Mol. Ecol.">
        <title>Comparative and population genomic landscape of Phellinus noxius: A hypervariable fungus causing root rot in trees.</title>
        <authorList>
            <person name="Chung C.L."/>
            <person name="Lee T.J."/>
            <person name="Akiba M."/>
            <person name="Lee H.H."/>
            <person name="Kuo T.H."/>
            <person name="Liu D."/>
            <person name="Ke H.M."/>
            <person name="Yokoi T."/>
            <person name="Roa M.B."/>
            <person name="Lu M.J."/>
            <person name="Chang Y.Y."/>
            <person name="Ann P.J."/>
            <person name="Tsai J.N."/>
            <person name="Chen C.Y."/>
            <person name="Tzean S.S."/>
            <person name="Ota Y."/>
            <person name="Hattori T."/>
            <person name="Sahashi N."/>
            <person name="Liou R.F."/>
            <person name="Kikuchi T."/>
            <person name="Tsai I.J."/>
        </authorList>
    </citation>
    <scope>NUCLEOTIDE SEQUENCE [LARGE SCALE GENOMIC DNA]</scope>
    <source>
        <strain evidence="2 3">FFPRI411160</strain>
    </source>
</reference>
<protein>
    <submittedName>
        <fullName evidence="2">Uncharacterized protein</fullName>
    </submittedName>
</protein>
<keyword evidence="1" id="KW-0812">Transmembrane</keyword>
<sequence>MESRPSDSSVAKAPAVINTFSSASFHSRLTVSNSSSQRRLRALSKASSDEISHHLELEQPKSPSFLRTFTPSTQHSKELPLYTSEKQQLSLLTWRSFVYWLVFAYSIFSFIFFTASLLDLRKTSTPEEYARISKNLSPINEFFTPMFLTQVIARRTLK</sequence>
<dbReference type="InParanoid" id="A0A286UGE8"/>
<comment type="caution">
    <text evidence="2">The sequence shown here is derived from an EMBL/GenBank/DDBJ whole genome shotgun (WGS) entry which is preliminary data.</text>
</comment>
<evidence type="ECO:0000313" key="3">
    <source>
        <dbReference type="Proteomes" id="UP000217199"/>
    </source>
</evidence>
<dbReference type="STRING" id="2282107.A0A286UGE8"/>
<feature type="transmembrane region" description="Helical" evidence="1">
    <location>
        <begin position="97"/>
        <end position="118"/>
    </location>
</feature>
<keyword evidence="3" id="KW-1185">Reference proteome</keyword>
<accession>A0A286UGE8</accession>
<evidence type="ECO:0000256" key="1">
    <source>
        <dbReference type="SAM" id="Phobius"/>
    </source>
</evidence>
<gene>
    <name evidence="2" type="ORF">PNOK_0552400</name>
</gene>